<dbReference type="NCBIfam" id="NF010070">
    <property type="entry name" value="PRK13551.1"/>
    <property type="match status" value="1"/>
</dbReference>
<comment type="caution">
    <text evidence="3">The sequence shown here is derived from an EMBL/GenBank/DDBJ whole genome shotgun (WGS) entry which is preliminary data.</text>
</comment>
<dbReference type="OrthoDB" id="9808013at2"/>
<reference evidence="3 4" key="1">
    <citation type="submission" date="2019-04" db="EMBL/GenBank/DDBJ databases">
        <title>Taxonomy of novel Haliea sp. from mangrove soil of West Coast of India.</title>
        <authorList>
            <person name="Verma A."/>
            <person name="Kumar P."/>
            <person name="Krishnamurthi S."/>
        </authorList>
    </citation>
    <scope>NUCLEOTIDE SEQUENCE [LARGE SCALE GENOMIC DNA]</scope>
    <source>
        <strain evidence="3 4">SAOS-164</strain>
    </source>
</reference>
<dbReference type="PANTHER" id="PTHR31377">
    <property type="entry name" value="AGMATINE DEIMINASE-RELATED"/>
    <property type="match status" value="1"/>
</dbReference>
<feature type="active site" description="Amidino-cysteine intermediate" evidence="2">
    <location>
        <position position="355"/>
    </location>
</feature>
<accession>A0A4Z0M013</accession>
<keyword evidence="4" id="KW-1185">Reference proteome</keyword>
<dbReference type="GO" id="GO:0004668">
    <property type="term" value="F:protein-arginine deiminase activity"/>
    <property type="evidence" value="ECO:0007669"/>
    <property type="project" value="InterPro"/>
</dbReference>
<evidence type="ECO:0000313" key="3">
    <source>
        <dbReference type="EMBL" id="TGD72776.1"/>
    </source>
</evidence>
<dbReference type="EC" id="3.5.3.12" evidence="2"/>
<protein>
    <recommendedName>
        <fullName evidence="2">Putative agmatine deiminase</fullName>
        <ecNumber evidence="2">3.5.3.12</ecNumber>
    </recommendedName>
    <alternativeName>
        <fullName evidence="2">Agmatine iminohydrolase</fullName>
    </alternativeName>
</protein>
<keyword evidence="1 2" id="KW-0378">Hydrolase</keyword>
<dbReference type="RefSeq" id="WP_135445219.1">
    <property type="nucleotide sequence ID" value="NZ_SRLE01000009.1"/>
</dbReference>
<dbReference type="AlphaFoldDB" id="A0A4Z0M013"/>
<dbReference type="NCBIfam" id="TIGR03380">
    <property type="entry name" value="agmatine_aguA"/>
    <property type="match status" value="1"/>
</dbReference>
<evidence type="ECO:0000256" key="1">
    <source>
        <dbReference type="ARBA" id="ARBA00022801"/>
    </source>
</evidence>
<gene>
    <name evidence="2 3" type="primary">aguA</name>
    <name evidence="3" type="ORF">E4634_14770</name>
</gene>
<dbReference type="HAMAP" id="MF_01841">
    <property type="entry name" value="Agmatine_deimin"/>
    <property type="match status" value="1"/>
</dbReference>
<dbReference type="GO" id="GO:0009446">
    <property type="term" value="P:putrescine biosynthetic process"/>
    <property type="evidence" value="ECO:0007669"/>
    <property type="project" value="InterPro"/>
</dbReference>
<dbReference type="PANTHER" id="PTHR31377:SF0">
    <property type="entry name" value="AGMATINE DEIMINASE-RELATED"/>
    <property type="match status" value="1"/>
</dbReference>
<dbReference type="Gene3D" id="3.75.10.10">
    <property type="entry name" value="L-arginine/glycine Amidinotransferase, Chain A"/>
    <property type="match status" value="1"/>
</dbReference>
<evidence type="ECO:0000313" key="4">
    <source>
        <dbReference type="Proteomes" id="UP000298050"/>
    </source>
</evidence>
<organism evidence="3 4">
    <name type="scientific">Mangrovimicrobium sediminis</name>
    <dbReference type="NCBI Taxonomy" id="2562682"/>
    <lineage>
        <taxon>Bacteria</taxon>
        <taxon>Pseudomonadati</taxon>
        <taxon>Pseudomonadota</taxon>
        <taxon>Gammaproteobacteria</taxon>
        <taxon>Cellvibrionales</taxon>
        <taxon>Halieaceae</taxon>
        <taxon>Mangrovimicrobium</taxon>
    </lineage>
</organism>
<comment type="similarity">
    <text evidence="2">Belongs to the agmatine deiminase family.</text>
</comment>
<dbReference type="InterPro" id="IPR017754">
    <property type="entry name" value="Agmatine_deiminase"/>
</dbReference>
<comment type="catalytic activity">
    <reaction evidence="2">
        <text>agmatine + H2O = N-carbamoylputrescine + NH4(+)</text>
        <dbReference type="Rhea" id="RHEA:18037"/>
        <dbReference type="ChEBI" id="CHEBI:15377"/>
        <dbReference type="ChEBI" id="CHEBI:28938"/>
        <dbReference type="ChEBI" id="CHEBI:58145"/>
        <dbReference type="ChEBI" id="CHEBI:58318"/>
        <dbReference type="EC" id="3.5.3.12"/>
    </reaction>
</comment>
<dbReference type="EMBL" id="SRLE01000009">
    <property type="protein sequence ID" value="TGD72776.1"/>
    <property type="molecule type" value="Genomic_DNA"/>
</dbReference>
<dbReference type="GO" id="GO:0047632">
    <property type="term" value="F:agmatine deiminase activity"/>
    <property type="evidence" value="ECO:0007669"/>
    <property type="project" value="UniProtKB-UniRule"/>
</dbReference>
<name>A0A4Z0M013_9GAMM</name>
<sequence>MNRALVSTPRADGFHMPAEHAPQQAVLMAWPERPDNWRGNAGPAGEAFAAVAAAIQPATPVVMCVSPASEARARALLPAEVKVLIIPSNDSWMRDIGPSFVVNGAGGLRGVDWPFNAWGGAVDGLYDDWSLDDAMAEQLLEWRGVERYRAPLIMEGGAIHVDGEGTCYTTAECLLHPSRNPQLGRTAIETCLGDYLGVDSVIWLPHGLYNDETNGHVDNILHVVGPGEVALTWCDDPGDPMYAICREAGEALAAARDARGRTPLVHRLPLPGPLYVSETEAAGVTASAGMARHAGERLAASYANFLISNERVVFPLLDPAQDDAARDALASLFPSHTIVGVPGREILLGGGNIHCITQQVPQV</sequence>
<dbReference type="InterPro" id="IPR007466">
    <property type="entry name" value="Peptidyl-Arg-deiminase_porph"/>
</dbReference>
<proteinExistence type="inferred from homology"/>
<evidence type="ECO:0000256" key="2">
    <source>
        <dbReference type="HAMAP-Rule" id="MF_01841"/>
    </source>
</evidence>
<dbReference type="Proteomes" id="UP000298050">
    <property type="component" value="Unassembled WGS sequence"/>
</dbReference>
<dbReference type="Pfam" id="PF04371">
    <property type="entry name" value="PAD_porph"/>
    <property type="match status" value="1"/>
</dbReference>
<dbReference type="SUPFAM" id="SSF55909">
    <property type="entry name" value="Pentein"/>
    <property type="match status" value="1"/>
</dbReference>